<proteinExistence type="predicted"/>
<evidence type="ECO:0000313" key="1">
    <source>
        <dbReference type="EMBL" id="KAK1443187.1"/>
    </source>
</evidence>
<name>A0AAD8LRI9_BABGI</name>
<dbReference type="EMBL" id="JAVEPI010000002">
    <property type="protein sequence ID" value="KAK1443187.1"/>
    <property type="molecule type" value="Genomic_DNA"/>
</dbReference>
<dbReference type="Proteomes" id="UP001230268">
    <property type="component" value="Unassembled WGS sequence"/>
</dbReference>
<evidence type="ECO:0000313" key="2">
    <source>
        <dbReference type="Proteomes" id="UP001230268"/>
    </source>
</evidence>
<accession>A0AAD8LRI9</accession>
<dbReference type="InterPro" id="IPR018788">
    <property type="entry name" value="Proteasome_assmbl_chp_3"/>
</dbReference>
<organism evidence="1 2">
    <name type="scientific">Babesia gibsoni</name>
    <dbReference type="NCBI Taxonomy" id="33632"/>
    <lineage>
        <taxon>Eukaryota</taxon>
        <taxon>Sar</taxon>
        <taxon>Alveolata</taxon>
        <taxon>Apicomplexa</taxon>
        <taxon>Aconoidasida</taxon>
        <taxon>Piroplasmida</taxon>
        <taxon>Babesiidae</taxon>
        <taxon>Babesia</taxon>
    </lineage>
</organism>
<dbReference type="Pfam" id="PF10178">
    <property type="entry name" value="PAC3"/>
    <property type="match status" value="1"/>
</dbReference>
<keyword evidence="2" id="KW-1185">Reference proteome</keyword>
<dbReference type="AlphaFoldDB" id="A0AAD8LRI9"/>
<reference evidence="1" key="1">
    <citation type="submission" date="2023-08" db="EMBL/GenBank/DDBJ databases">
        <title>Draft sequence of the Babesia gibsoni genome.</title>
        <authorList>
            <person name="Yamagishi J.Y."/>
            <person name="Xuan X.X."/>
        </authorList>
    </citation>
    <scope>NUCLEOTIDE SEQUENCE</scope>
    <source>
        <strain evidence="1">Azabu</strain>
    </source>
</reference>
<comment type="caution">
    <text evidence="1">The sequence shown here is derived from an EMBL/GenBank/DDBJ whole genome shotgun (WGS) entry which is preliminary data.</text>
</comment>
<protein>
    <submittedName>
        <fullName evidence="1">Uncharacterized protein</fullName>
    </submittedName>
</protein>
<dbReference type="Gene3D" id="3.30.230.90">
    <property type="match status" value="1"/>
</dbReference>
<gene>
    <name evidence="1" type="ORF">BgAZ_200630</name>
</gene>
<dbReference type="InterPro" id="IPR053720">
    <property type="entry name" value="Psm_Assembly_Chaperone"/>
</dbReference>
<sequence length="159" mass="17947">MSMLVASQPSDGREDVDIARFPRVVTRTFAVNSSDSSVTYEATLIRFANAWQLFLSYSGRVGSWICASVDTPHSDVYSVKMMLGDRMQEHLLVYARSLIKHLCDSLRTRDSLELDRDVVLVLALDALVRTAIAAFTDPQDDKPETFKQIMEGLHNIFKM</sequence>
<dbReference type="GO" id="GO:0043248">
    <property type="term" value="P:proteasome assembly"/>
    <property type="evidence" value="ECO:0007669"/>
    <property type="project" value="InterPro"/>
</dbReference>